<dbReference type="AlphaFoldDB" id="A0A183E0I5"/>
<proteinExistence type="predicted"/>
<sequence>AVPKVSSGCTLDDDDIETIVVPKKARIETSLNISGTNSAGDLPENIILVDEDEEREMNNRSGAEMPSKERFMDLWKKELEQCNHILNDEYFHPKYYPMLTGPQLSSACAVVGARVAQEAIKVLSHRDEPLQNVFFYSALDSSGILCRLPPDI</sequence>
<dbReference type="EMBL" id="UYRT01081308">
    <property type="protein sequence ID" value="VDN24227.1"/>
    <property type="molecule type" value="Genomic_DNA"/>
</dbReference>
<dbReference type="GO" id="GO:0008641">
    <property type="term" value="F:ubiquitin-like modifier activating enzyme activity"/>
    <property type="evidence" value="ECO:0007669"/>
    <property type="project" value="InterPro"/>
</dbReference>
<dbReference type="SUPFAM" id="SSF69572">
    <property type="entry name" value="Activating enzymes of the ubiquitin-like proteins"/>
    <property type="match status" value="1"/>
</dbReference>
<dbReference type="InterPro" id="IPR035985">
    <property type="entry name" value="Ubiquitin-activating_enz"/>
</dbReference>
<dbReference type="Gene3D" id="3.40.50.720">
    <property type="entry name" value="NAD(P)-binding Rossmann-like Domain"/>
    <property type="match status" value="1"/>
</dbReference>
<gene>
    <name evidence="1" type="ORF">GPUH_LOCUS14475</name>
</gene>
<protein>
    <submittedName>
        <fullName evidence="3">ThiF domain-containing protein</fullName>
    </submittedName>
</protein>
<dbReference type="Proteomes" id="UP000271098">
    <property type="component" value="Unassembled WGS sequence"/>
</dbReference>
<evidence type="ECO:0000313" key="1">
    <source>
        <dbReference type="EMBL" id="VDN24227.1"/>
    </source>
</evidence>
<dbReference type="OrthoDB" id="10252231at2759"/>
<evidence type="ECO:0000313" key="3">
    <source>
        <dbReference type="WBParaSite" id="GPUH_0001449501-mRNA-1"/>
    </source>
</evidence>
<keyword evidence="2" id="KW-1185">Reference proteome</keyword>
<accession>A0A183E0I5</accession>
<organism evidence="3">
    <name type="scientific">Gongylonema pulchrum</name>
    <dbReference type="NCBI Taxonomy" id="637853"/>
    <lineage>
        <taxon>Eukaryota</taxon>
        <taxon>Metazoa</taxon>
        <taxon>Ecdysozoa</taxon>
        <taxon>Nematoda</taxon>
        <taxon>Chromadorea</taxon>
        <taxon>Rhabditida</taxon>
        <taxon>Spirurina</taxon>
        <taxon>Spiruromorpha</taxon>
        <taxon>Spiruroidea</taxon>
        <taxon>Gongylonematidae</taxon>
        <taxon>Gongylonema</taxon>
    </lineage>
</organism>
<evidence type="ECO:0000313" key="2">
    <source>
        <dbReference type="Proteomes" id="UP000271098"/>
    </source>
</evidence>
<dbReference type="WBParaSite" id="GPUH_0001449501-mRNA-1">
    <property type="protein sequence ID" value="GPUH_0001449501-mRNA-1"/>
    <property type="gene ID" value="GPUH_0001449501"/>
</dbReference>
<reference evidence="1 2" key="2">
    <citation type="submission" date="2018-11" db="EMBL/GenBank/DDBJ databases">
        <authorList>
            <consortium name="Pathogen Informatics"/>
        </authorList>
    </citation>
    <scope>NUCLEOTIDE SEQUENCE [LARGE SCALE GENOMIC DNA]</scope>
</reference>
<name>A0A183E0I5_9BILA</name>
<reference evidence="3" key="1">
    <citation type="submission" date="2016-06" db="UniProtKB">
        <authorList>
            <consortium name="WormBaseParasite"/>
        </authorList>
    </citation>
    <scope>IDENTIFICATION</scope>
</reference>